<dbReference type="Proteomes" id="UP000479692">
    <property type="component" value="Unassembled WGS sequence"/>
</dbReference>
<gene>
    <name evidence="2" type="ORF">GN331_12340</name>
</gene>
<reference evidence="2 3" key="1">
    <citation type="submission" date="2019-12" db="EMBL/GenBank/DDBJ databases">
        <authorList>
            <person name="Xu J."/>
        </authorList>
    </citation>
    <scope>NUCLEOTIDE SEQUENCE [LARGE SCALE GENOMIC DNA]</scope>
    <source>
        <strain evidence="2 3">HX-5-24</strain>
    </source>
</reference>
<accession>A0A7C9HZP9</accession>
<dbReference type="AlphaFoldDB" id="A0A7C9HZP9"/>
<evidence type="ECO:0000313" key="3">
    <source>
        <dbReference type="Proteomes" id="UP000479692"/>
    </source>
</evidence>
<dbReference type="RefSeq" id="WP_156642567.1">
    <property type="nucleotide sequence ID" value="NZ_WOXT01000004.1"/>
</dbReference>
<name>A0A7C9HZP9_9GAMM</name>
<keyword evidence="3" id="KW-1185">Reference proteome</keyword>
<evidence type="ECO:0000313" key="2">
    <source>
        <dbReference type="EMBL" id="MUV14994.1"/>
    </source>
</evidence>
<dbReference type="EMBL" id="WOXT01000004">
    <property type="protein sequence ID" value="MUV14994.1"/>
    <property type="molecule type" value="Genomic_DNA"/>
</dbReference>
<protein>
    <submittedName>
        <fullName evidence="2">Uncharacterized protein</fullName>
    </submittedName>
</protein>
<keyword evidence="1" id="KW-0732">Signal</keyword>
<feature type="chain" id="PRO_5028880996" evidence="1">
    <location>
        <begin position="26"/>
        <end position="156"/>
    </location>
</feature>
<sequence>MNRKLHNTVTALFATSGLLVLSLMAANPAPSLGEAVFSPVVATPAAPHAPADAKLAKIVAEGRHAAAAAKRIEARALQLQARIDKAKDGNEKIGEVVGFVAEAATLASIAAAMDGIENPDIVANVDDEVAPAKPVRKRAVGRQSVAMPFFSFAPRG</sequence>
<evidence type="ECO:0000256" key="1">
    <source>
        <dbReference type="SAM" id="SignalP"/>
    </source>
</evidence>
<proteinExistence type="predicted"/>
<comment type="caution">
    <text evidence="2">The sequence shown here is derived from an EMBL/GenBank/DDBJ whole genome shotgun (WGS) entry which is preliminary data.</text>
</comment>
<organism evidence="2 3">
    <name type="scientific">Noviluteimonas gilva</name>
    <dbReference type="NCBI Taxonomy" id="2682097"/>
    <lineage>
        <taxon>Bacteria</taxon>
        <taxon>Pseudomonadati</taxon>
        <taxon>Pseudomonadota</taxon>
        <taxon>Gammaproteobacteria</taxon>
        <taxon>Lysobacterales</taxon>
        <taxon>Lysobacteraceae</taxon>
        <taxon>Noviluteimonas</taxon>
    </lineage>
</organism>
<feature type="signal peptide" evidence="1">
    <location>
        <begin position="1"/>
        <end position="25"/>
    </location>
</feature>